<feature type="non-terminal residue" evidence="1">
    <location>
        <position position="31"/>
    </location>
</feature>
<dbReference type="AlphaFoldDB" id="A0AAV4MDP9"/>
<protein>
    <submittedName>
        <fullName evidence="1">Uncharacterized protein</fullName>
    </submittedName>
</protein>
<gene>
    <name evidence="1" type="ORF">CEXT_221081</name>
</gene>
<accession>A0AAV4MDP9</accession>
<keyword evidence="2" id="KW-1185">Reference proteome</keyword>
<evidence type="ECO:0000313" key="2">
    <source>
        <dbReference type="Proteomes" id="UP001054945"/>
    </source>
</evidence>
<dbReference type="EMBL" id="BPLR01019677">
    <property type="protein sequence ID" value="GIX70420.1"/>
    <property type="molecule type" value="Genomic_DNA"/>
</dbReference>
<name>A0AAV4MDP9_CAEEX</name>
<sequence>MLQPFQPCKIEGVVSHPPGGPEKIVWCPVRE</sequence>
<evidence type="ECO:0000313" key="1">
    <source>
        <dbReference type="EMBL" id="GIX70420.1"/>
    </source>
</evidence>
<dbReference type="Proteomes" id="UP001054945">
    <property type="component" value="Unassembled WGS sequence"/>
</dbReference>
<proteinExistence type="predicted"/>
<comment type="caution">
    <text evidence="1">The sequence shown here is derived from an EMBL/GenBank/DDBJ whole genome shotgun (WGS) entry which is preliminary data.</text>
</comment>
<reference evidence="1 2" key="1">
    <citation type="submission" date="2021-06" db="EMBL/GenBank/DDBJ databases">
        <title>Caerostris extrusa draft genome.</title>
        <authorList>
            <person name="Kono N."/>
            <person name="Arakawa K."/>
        </authorList>
    </citation>
    <scope>NUCLEOTIDE SEQUENCE [LARGE SCALE GENOMIC DNA]</scope>
</reference>
<organism evidence="1 2">
    <name type="scientific">Caerostris extrusa</name>
    <name type="common">Bark spider</name>
    <name type="synonym">Caerostris bankana</name>
    <dbReference type="NCBI Taxonomy" id="172846"/>
    <lineage>
        <taxon>Eukaryota</taxon>
        <taxon>Metazoa</taxon>
        <taxon>Ecdysozoa</taxon>
        <taxon>Arthropoda</taxon>
        <taxon>Chelicerata</taxon>
        <taxon>Arachnida</taxon>
        <taxon>Araneae</taxon>
        <taxon>Araneomorphae</taxon>
        <taxon>Entelegynae</taxon>
        <taxon>Araneoidea</taxon>
        <taxon>Araneidae</taxon>
        <taxon>Caerostris</taxon>
    </lineage>
</organism>